<dbReference type="PROSITE" id="PS50088">
    <property type="entry name" value="ANK_REPEAT"/>
    <property type="match status" value="1"/>
</dbReference>
<accession>A0A2I0WAC7</accession>
<organism evidence="3 4">
    <name type="scientific">Dendrobium catenatum</name>
    <dbReference type="NCBI Taxonomy" id="906689"/>
    <lineage>
        <taxon>Eukaryota</taxon>
        <taxon>Viridiplantae</taxon>
        <taxon>Streptophyta</taxon>
        <taxon>Embryophyta</taxon>
        <taxon>Tracheophyta</taxon>
        <taxon>Spermatophyta</taxon>
        <taxon>Magnoliopsida</taxon>
        <taxon>Liliopsida</taxon>
        <taxon>Asparagales</taxon>
        <taxon>Orchidaceae</taxon>
        <taxon>Epidendroideae</taxon>
        <taxon>Malaxideae</taxon>
        <taxon>Dendrobiinae</taxon>
        <taxon>Dendrobium</taxon>
    </lineage>
</organism>
<dbReference type="Gene3D" id="1.25.40.20">
    <property type="entry name" value="Ankyrin repeat-containing domain"/>
    <property type="match status" value="1"/>
</dbReference>
<feature type="compositionally biased region" description="Polar residues" evidence="2">
    <location>
        <begin position="56"/>
        <end position="86"/>
    </location>
</feature>
<dbReference type="Proteomes" id="UP000233837">
    <property type="component" value="Unassembled WGS sequence"/>
</dbReference>
<dbReference type="PROSITE" id="PS50297">
    <property type="entry name" value="ANK_REP_REGION"/>
    <property type="match status" value="1"/>
</dbReference>
<dbReference type="STRING" id="906689.A0A2I0WAC7"/>
<evidence type="ECO:0000256" key="1">
    <source>
        <dbReference type="PROSITE-ProRule" id="PRU00023"/>
    </source>
</evidence>
<dbReference type="Pfam" id="PF00023">
    <property type="entry name" value="Ank"/>
    <property type="match status" value="1"/>
</dbReference>
<evidence type="ECO:0000313" key="4">
    <source>
        <dbReference type="Proteomes" id="UP000233837"/>
    </source>
</evidence>
<evidence type="ECO:0000256" key="2">
    <source>
        <dbReference type="SAM" id="MobiDB-lite"/>
    </source>
</evidence>
<proteinExistence type="predicted"/>
<dbReference type="AlphaFoldDB" id="A0A2I0WAC7"/>
<dbReference type="PANTHER" id="PTHR12447">
    <property type="entry name" value="ANKYRIN REPEAT DOMAIN-CONTAINING PROTEIN 13"/>
    <property type="match status" value="1"/>
</dbReference>
<gene>
    <name evidence="3" type="ORF">MA16_Dca010181</name>
</gene>
<reference evidence="3 4" key="2">
    <citation type="journal article" date="2017" name="Nature">
        <title>The Apostasia genome and the evolution of orchids.</title>
        <authorList>
            <person name="Zhang G.Q."/>
            <person name="Liu K.W."/>
            <person name="Li Z."/>
            <person name="Lohaus R."/>
            <person name="Hsiao Y.Y."/>
            <person name="Niu S.C."/>
            <person name="Wang J.Y."/>
            <person name="Lin Y.C."/>
            <person name="Xu Q."/>
            <person name="Chen L.J."/>
            <person name="Yoshida K."/>
            <person name="Fujiwara S."/>
            <person name="Wang Z.W."/>
            <person name="Zhang Y.Q."/>
            <person name="Mitsuda N."/>
            <person name="Wang M."/>
            <person name="Liu G.H."/>
            <person name="Pecoraro L."/>
            <person name="Huang H.X."/>
            <person name="Xiao X.J."/>
            <person name="Lin M."/>
            <person name="Wu X.Y."/>
            <person name="Wu W.L."/>
            <person name="Chen Y.Y."/>
            <person name="Chang S.B."/>
            <person name="Sakamoto S."/>
            <person name="Ohme-Takagi M."/>
            <person name="Yagi M."/>
            <person name="Zeng S.J."/>
            <person name="Shen C.Y."/>
            <person name="Yeh C.M."/>
            <person name="Luo Y.B."/>
            <person name="Tsai W.C."/>
            <person name="Van de Peer Y."/>
            <person name="Liu Z.J."/>
        </authorList>
    </citation>
    <scope>NUCLEOTIDE SEQUENCE [LARGE SCALE GENOMIC DNA]</scope>
    <source>
        <tissue evidence="3">The whole plant</tissue>
    </source>
</reference>
<name>A0A2I0WAC7_9ASPA</name>
<protein>
    <submittedName>
        <fullName evidence="3">Uncharacterized protein</fullName>
    </submittedName>
</protein>
<keyword evidence="1" id="KW-0040">ANK repeat</keyword>
<dbReference type="InterPro" id="IPR002110">
    <property type="entry name" value="Ankyrin_rpt"/>
</dbReference>
<dbReference type="InterPro" id="IPR036770">
    <property type="entry name" value="Ankyrin_rpt-contain_sf"/>
</dbReference>
<dbReference type="GO" id="GO:0005737">
    <property type="term" value="C:cytoplasm"/>
    <property type="evidence" value="ECO:0007669"/>
    <property type="project" value="TreeGrafter"/>
</dbReference>
<dbReference type="InterPro" id="IPR021832">
    <property type="entry name" value="ANKRD13"/>
</dbReference>
<dbReference type="SUPFAM" id="SSF48403">
    <property type="entry name" value="Ankyrin repeat"/>
    <property type="match status" value="1"/>
</dbReference>
<reference evidence="3 4" key="1">
    <citation type="journal article" date="2016" name="Sci. Rep.">
        <title>The Dendrobium catenatum Lindl. genome sequence provides insights into polysaccharide synthase, floral development and adaptive evolution.</title>
        <authorList>
            <person name="Zhang G.Q."/>
            <person name="Xu Q."/>
            <person name="Bian C."/>
            <person name="Tsai W.C."/>
            <person name="Yeh C.M."/>
            <person name="Liu K.W."/>
            <person name="Yoshida K."/>
            <person name="Zhang L.S."/>
            <person name="Chang S.B."/>
            <person name="Chen F."/>
            <person name="Shi Y."/>
            <person name="Su Y.Y."/>
            <person name="Zhang Y.Q."/>
            <person name="Chen L.J."/>
            <person name="Yin Y."/>
            <person name="Lin M."/>
            <person name="Huang H."/>
            <person name="Deng H."/>
            <person name="Wang Z.W."/>
            <person name="Zhu S.L."/>
            <person name="Zhao X."/>
            <person name="Deng C."/>
            <person name="Niu S.C."/>
            <person name="Huang J."/>
            <person name="Wang M."/>
            <person name="Liu G.H."/>
            <person name="Yang H.J."/>
            <person name="Xiao X.J."/>
            <person name="Hsiao Y.Y."/>
            <person name="Wu W.L."/>
            <person name="Chen Y.Y."/>
            <person name="Mitsuda N."/>
            <person name="Ohme-Takagi M."/>
            <person name="Luo Y.B."/>
            <person name="Van de Peer Y."/>
            <person name="Liu Z.J."/>
        </authorList>
    </citation>
    <scope>NUCLEOTIDE SEQUENCE [LARGE SCALE GENOMIC DNA]</scope>
    <source>
        <tissue evidence="3">The whole plant</tissue>
    </source>
</reference>
<feature type="region of interest" description="Disordered" evidence="2">
    <location>
        <begin position="17"/>
        <end position="41"/>
    </location>
</feature>
<dbReference type="EMBL" id="KZ502814">
    <property type="protein sequence ID" value="PKU72611.1"/>
    <property type="molecule type" value="Genomic_DNA"/>
</dbReference>
<feature type="repeat" description="ANK" evidence="1">
    <location>
        <begin position="201"/>
        <end position="233"/>
    </location>
</feature>
<sequence length="258" mass="28773">MCPCLCSSCERPCRPRRSRQQASAHSRARPHPGNHSRSRSLPLRHVISPQIHPRSLATQSSLSPSPTTRSIPLDNFSQTRGSASRSRLTHESDHCPHSRVTLPPVRLHFCFLIPLIPRSLALFWLQLAASPVCRHYLLHSDALRTHITHAQSRAQSRPCCTKTNPCRYSPPFQSLTEAESITEEDKANAISSVIDRRNVYERETPLHLAIKLGDATAVEMLMAAGADSSLQNMQGCSPVQEAICAREEQIAKIIAQHY</sequence>
<feature type="region of interest" description="Disordered" evidence="2">
    <location>
        <begin position="54"/>
        <end position="95"/>
    </location>
</feature>
<evidence type="ECO:0000313" key="3">
    <source>
        <dbReference type="EMBL" id="PKU72611.1"/>
    </source>
</evidence>
<feature type="compositionally biased region" description="Basic residues" evidence="2">
    <location>
        <begin position="26"/>
        <end position="38"/>
    </location>
</feature>
<dbReference type="PANTHER" id="PTHR12447:SF35">
    <property type="entry name" value="ANKYRIN REPEAT FAMILY PROTEIN"/>
    <property type="match status" value="1"/>
</dbReference>
<keyword evidence="4" id="KW-1185">Reference proteome</keyword>